<feature type="compositionally biased region" description="Basic residues" evidence="1">
    <location>
        <begin position="25"/>
        <end position="37"/>
    </location>
</feature>
<keyword evidence="2" id="KW-0812">Transmembrane</keyword>
<evidence type="ECO:0000256" key="1">
    <source>
        <dbReference type="SAM" id="MobiDB-lite"/>
    </source>
</evidence>
<reference evidence="3" key="1">
    <citation type="submission" date="2021-01" db="EMBL/GenBank/DDBJ databases">
        <authorList>
            <person name="Corre E."/>
            <person name="Pelletier E."/>
            <person name="Niang G."/>
            <person name="Scheremetjew M."/>
            <person name="Finn R."/>
            <person name="Kale V."/>
            <person name="Holt S."/>
            <person name="Cochrane G."/>
            <person name="Meng A."/>
            <person name="Brown T."/>
            <person name="Cohen L."/>
        </authorList>
    </citation>
    <scope>NUCLEOTIDE SEQUENCE</scope>
    <source>
        <strain evidence="3">CCAC1681</strain>
    </source>
</reference>
<sequence>MALVATTNVAARPRLASSRDGIGRGGHRSLRAHRGAARRGEGMRVVALAGHRGNRVPASTRPRGSGARSSSSVSIGRGTAGRVASVGPVRAYQGAPPASGGDGPATGGGVFAWIARQLSYQKKCVPLLRWPRHGFFDPRTWVDLMFDSVLVVLGLALLVFALGYADVVAAAVYRFLTGTLPFAGR</sequence>
<gene>
    <name evidence="3" type="ORF">MSP1401_LOCUS567</name>
</gene>
<dbReference type="EMBL" id="HBEN01000672">
    <property type="protein sequence ID" value="CAD8429786.1"/>
    <property type="molecule type" value="Transcribed_RNA"/>
</dbReference>
<feature type="region of interest" description="Disordered" evidence="1">
    <location>
        <begin position="15"/>
        <end position="80"/>
    </location>
</feature>
<keyword evidence="2" id="KW-0472">Membrane</keyword>
<proteinExistence type="predicted"/>
<protein>
    <submittedName>
        <fullName evidence="3">Uncharacterized protein</fullName>
    </submittedName>
</protein>
<feature type="transmembrane region" description="Helical" evidence="2">
    <location>
        <begin position="149"/>
        <end position="176"/>
    </location>
</feature>
<name>A0A7S0CPW4_MICPS</name>
<dbReference type="AlphaFoldDB" id="A0A7S0CPW4"/>
<organism evidence="3">
    <name type="scientific">Micromonas pusilla</name>
    <name type="common">Picoplanktonic green alga</name>
    <name type="synonym">Chromulina pusilla</name>
    <dbReference type="NCBI Taxonomy" id="38833"/>
    <lineage>
        <taxon>Eukaryota</taxon>
        <taxon>Viridiplantae</taxon>
        <taxon>Chlorophyta</taxon>
        <taxon>Mamiellophyceae</taxon>
        <taxon>Mamiellales</taxon>
        <taxon>Mamiellaceae</taxon>
        <taxon>Micromonas</taxon>
    </lineage>
</organism>
<feature type="compositionally biased region" description="Low complexity" evidence="1">
    <location>
        <begin position="59"/>
        <end position="77"/>
    </location>
</feature>
<evidence type="ECO:0000256" key="2">
    <source>
        <dbReference type="SAM" id="Phobius"/>
    </source>
</evidence>
<evidence type="ECO:0000313" key="3">
    <source>
        <dbReference type="EMBL" id="CAD8429786.1"/>
    </source>
</evidence>
<keyword evidence="2" id="KW-1133">Transmembrane helix</keyword>
<accession>A0A7S0CPW4</accession>